<dbReference type="Proteomes" id="UP000199514">
    <property type="component" value="Unassembled WGS sequence"/>
</dbReference>
<sequence length="456" mass="49320">MRKSSLLLMLMLAGFSELIAQTNPAITEWLQNTTTTGYYYMSGNSTPISHGILVNCQKVEYSANSVYVRTTGMPAYNVGPYLDGNPNQAGNQNVIYAFPLNPVQNTGTPTATAGGTIGVFVNGVSMFDFRDGVAWNTTANAYCGGPGNPPCAGGPNVTQPWMRDAVLFEKPGFDCSKGHPAGTNYHHHQSPSAFNMDLNVISTICNLYDGDGLYTISASEHSPLIGFAFDGFPVYGAFGYKNSNGTGGITRIKSGYQLRNITTRTHWADGTDVADGPAVSTTYPLGTFREDYEWAAHTGDESYLDAHNGRFCITPEYPNGTYAYFATVDTNYNSVYPYLVGPTYYGVKSGSKVTSITETTTVYNSTVSVSAPSTDNEIQIFPNPASDLIVVQIGGLNKQDLAIKLYDLQGKLIQESKLNKGQTLGYFDIQTLYSGTYLVVMSSGNSSITKKVFVQK</sequence>
<dbReference type="RefSeq" id="WP_091507807.1">
    <property type="nucleotide sequence ID" value="NZ_FOLE01000001.1"/>
</dbReference>
<keyword evidence="1" id="KW-0732">Signal</keyword>
<dbReference type="NCBIfam" id="TIGR04183">
    <property type="entry name" value="Por_Secre_tail"/>
    <property type="match status" value="1"/>
</dbReference>
<dbReference type="OrthoDB" id="665834at2"/>
<gene>
    <name evidence="4" type="ORF">SAMN05421780_101380</name>
</gene>
<dbReference type="Pfam" id="PF14240">
    <property type="entry name" value="YHYH"/>
    <property type="match status" value="1"/>
</dbReference>
<evidence type="ECO:0000259" key="2">
    <source>
        <dbReference type="Pfam" id="PF14240"/>
    </source>
</evidence>
<name>A0A1I1DPQ8_9BACT</name>
<evidence type="ECO:0000313" key="5">
    <source>
        <dbReference type="Proteomes" id="UP000199514"/>
    </source>
</evidence>
<dbReference type="Pfam" id="PF18962">
    <property type="entry name" value="Por_Secre_tail"/>
    <property type="match status" value="1"/>
</dbReference>
<proteinExistence type="predicted"/>
<evidence type="ECO:0000259" key="3">
    <source>
        <dbReference type="Pfam" id="PF18962"/>
    </source>
</evidence>
<dbReference type="STRING" id="927664.SAMN05421780_101380"/>
<feature type="chain" id="PRO_5011698402" evidence="1">
    <location>
        <begin position="21"/>
        <end position="456"/>
    </location>
</feature>
<evidence type="ECO:0000313" key="4">
    <source>
        <dbReference type="EMBL" id="SFB76824.1"/>
    </source>
</evidence>
<protein>
    <submittedName>
        <fullName evidence="4">Por secretion system C-terminal sorting domain-containing protein</fullName>
    </submittedName>
</protein>
<feature type="signal peptide" evidence="1">
    <location>
        <begin position="1"/>
        <end position="20"/>
    </location>
</feature>
<evidence type="ECO:0000256" key="1">
    <source>
        <dbReference type="SAM" id="SignalP"/>
    </source>
</evidence>
<dbReference type="InterPro" id="IPR026444">
    <property type="entry name" value="Secre_tail"/>
</dbReference>
<reference evidence="4 5" key="1">
    <citation type="submission" date="2016-10" db="EMBL/GenBank/DDBJ databases">
        <authorList>
            <person name="de Groot N.N."/>
        </authorList>
    </citation>
    <scope>NUCLEOTIDE SEQUENCE [LARGE SCALE GENOMIC DNA]</scope>
    <source>
        <strain evidence="4 5">DSM 6793</strain>
    </source>
</reference>
<dbReference type="InterPro" id="IPR025924">
    <property type="entry name" value="YHYH_dom"/>
</dbReference>
<feature type="domain" description="Secretion system C-terminal sorting" evidence="3">
    <location>
        <begin position="380"/>
        <end position="454"/>
    </location>
</feature>
<organism evidence="4 5">
    <name type="scientific">Flexibacter flexilis DSM 6793</name>
    <dbReference type="NCBI Taxonomy" id="927664"/>
    <lineage>
        <taxon>Bacteria</taxon>
        <taxon>Pseudomonadati</taxon>
        <taxon>Bacteroidota</taxon>
        <taxon>Cytophagia</taxon>
        <taxon>Cytophagales</taxon>
        <taxon>Flexibacteraceae</taxon>
        <taxon>Flexibacter</taxon>
    </lineage>
</organism>
<dbReference type="AlphaFoldDB" id="A0A1I1DPQ8"/>
<dbReference type="EMBL" id="FOLE01000001">
    <property type="protein sequence ID" value="SFB76824.1"/>
    <property type="molecule type" value="Genomic_DNA"/>
</dbReference>
<keyword evidence="5" id="KW-1185">Reference proteome</keyword>
<feature type="domain" description="YHYH" evidence="2">
    <location>
        <begin position="96"/>
        <end position="332"/>
    </location>
</feature>
<accession>A0A1I1DPQ8</accession>